<feature type="domain" description="ABC transporter" evidence="5">
    <location>
        <begin position="12"/>
        <end position="225"/>
    </location>
</feature>
<dbReference type="InterPro" id="IPR050763">
    <property type="entry name" value="ABC_transporter_ATP-binding"/>
</dbReference>
<dbReference type="PANTHER" id="PTHR42711">
    <property type="entry name" value="ABC TRANSPORTER ATP-BINDING PROTEIN"/>
    <property type="match status" value="1"/>
</dbReference>
<evidence type="ECO:0000313" key="7">
    <source>
        <dbReference type="EMBL" id="HGF87655.1"/>
    </source>
</evidence>
<evidence type="ECO:0000313" key="6">
    <source>
        <dbReference type="EMBL" id="HFW32355.1"/>
    </source>
</evidence>
<dbReference type="Pfam" id="PF00005">
    <property type="entry name" value="ABC_tran"/>
    <property type="match status" value="1"/>
</dbReference>
<evidence type="ECO:0000256" key="4">
    <source>
        <dbReference type="ARBA" id="ARBA00022840"/>
    </source>
</evidence>
<protein>
    <submittedName>
        <fullName evidence="6">ABC transporter ATP-binding protein</fullName>
    </submittedName>
</protein>
<dbReference type="InterPro" id="IPR027417">
    <property type="entry name" value="P-loop_NTPase"/>
</dbReference>
<keyword evidence="2" id="KW-0813">Transport</keyword>
<accession>A0A7C3MCQ8</accession>
<evidence type="ECO:0000256" key="3">
    <source>
        <dbReference type="ARBA" id="ARBA00022741"/>
    </source>
</evidence>
<evidence type="ECO:0000259" key="5">
    <source>
        <dbReference type="PROSITE" id="PS50893"/>
    </source>
</evidence>
<name>A0A7C3MCQ8_ARCFL</name>
<dbReference type="SMART" id="SM00382">
    <property type="entry name" value="AAA"/>
    <property type="match status" value="1"/>
</dbReference>
<organism evidence="6">
    <name type="scientific">Archaeoglobus fulgidus</name>
    <dbReference type="NCBI Taxonomy" id="2234"/>
    <lineage>
        <taxon>Archaea</taxon>
        <taxon>Methanobacteriati</taxon>
        <taxon>Methanobacteriota</taxon>
        <taxon>Archaeoglobi</taxon>
        <taxon>Archaeoglobales</taxon>
        <taxon>Archaeoglobaceae</taxon>
        <taxon>Archaeoglobus</taxon>
    </lineage>
</organism>
<comment type="similarity">
    <text evidence="1">Belongs to the ABC transporter superfamily.</text>
</comment>
<evidence type="ECO:0000256" key="1">
    <source>
        <dbReference type="ARBA" id="ARBA00005417"/>
    </source>
</evidence>
<dbReference type="GO" id="GO:0016887">
    <property type="term" value="F:ATP hydrolysis activity"/>
    <property type="evidence" value="ECO:0007669"/>
    <property type="project" value="InterPro"/>
</dbReference>
<dbReference type="GO" id="GO:0005524">
    <property type="term" value="F:ATP binding"/>
    <property type="evidence" value="ECO:0007669"/>
    <property type="project" value="UniProtKB-KW"/>
</dbReference>
<reference evidence="6" key="1">
    <citation type="journal article" date="2020" name="mSystems">
        <title>Genome- and Community-Level Interaction Insights into Carbon Utilization and Element Cycling Functions of Hydrothermarchaeota in Hydrothermal Sediment.</title>
        <authorList>
            <person name="Zhou Z."/>
            <person name="Liu Y."/>
            <person name="Xu W."/>
            <person name="Pan J."/>
            <person name="Luo Z.H."/>
            <person name="Li M."/>
        </authorList>
    </citation>
    <scope>NUCLEOTIDE SEQUENCE [LARGE SCALE GENOMIC DNA]</scope>
    <source>
        <strain evidence="7">SpSt-38</strain>
        <strain evidence="6">SpSt-87</strain>
    </source>
</reference>
<dbReference type="EMBL" id="DSQD01000139">
    <property type="protein sequence ID" value="HGF87655.1"/>
    <property type="molecule type" value="Genomic_DNA"/>
</dbReference>
<dbReference type="PROSITE" id="PS50893">
    <property type="entry name" value="ABC_TRANSPORTER_2"/>
    <property type="match status" value="1"/>
</dbReference>
<gene>
    <name evidence="7" type="ORF">ENR21_04470</name>
    <name evidence="6" type="ORF">ENW66_05325</name>
</gene>
<dbReference type="Gene3D" id="3.40.50.300">
    <property type="entry name" value="P-loop containing nucleotide triphosphate hydrolases"/>
    <property type="match status" value="1"/>
</dbReference>
<dbReference type="InterPro" id="IPR003593">
    <property type="entry name" value="AAA+_ATPase"/>
</dbReference>
<dbReference type="PANTHER" id="PTHR42711:SF5">
    <property type="entry name" value="ABC TRANSPORTER ATP-BINDING PROTEIN NATA"/>
    <property type="match status" value="1"/>
</dbReference>
<proteinExistence type="inferred from homology"/>
<keyword evidence="3" id="KW-0547">Nucleotide-binding</keyword>
<dbReference type="EMBL" id="DTLB01000034">
    <property type="protein sequence ID" value="HFW32355.1"/>
    <property type="molecule type" value="Genomic_DNA"/>
</dbReference>
<dbReference type="AlphaFoldDB" id="A0A7C3MCQ8"/>
<keyword evidence="4 6" id="KW-0067">ATP-binding</keyword>
<evidence type="ECO:0000256" key="2">
    <source>
        <dbReference type="ARBA" id="ARBA00022448"/>
    </source>
</evidence>
<dbReference type="InterPro" id="IPR003439">
    <property type="entry name" value="ABC_transporter-like_ATP-bd"/>
</dbReference>
<sequence>MQKCEGGTGLVIEVRDLSKQFGRKIVLKGLNFKVNGKVAVLGYNGAGKSTLAKIVAGIIRPTEGEVKVFGKDPSTSPDARKRIGIATHNPMLYGELTVKENLKFYSRIYGGEKKLEELAERFGFLDYLNSKVSELSRGYLQRVSLAKAIVNDPDLLILDEITSGLDLEVRKKVLDTAESFKGTLLFTTHNIEEARICDKFIVLRNGVLAYNGKSFEKALEALNEIT</sequence>
<dbReference type="CDD" id="cd03230">
    <property type="entry name" value="ABC_DR_subfamily_A"/>
    <property type="match status" value="1"/>
</dbReference>
<dbReference type="SUPFAM" id="SSF52540">
    <property type="entry name" value="P-loop containing nucleoside triphosphate hydrolases"/>
    <property type="match status" value="1"/>
</dbReference>
<comment type="caution">
    <text evidence="6">The sequence shown here is derived from an EMBL/GenBank/DDBJ whole genome shotgun (WGS) entry which is preliminary data.</text>
</comment>